<accession>A0A4Y3QTS8</accession>
<evidence type="ECO:0000313" key="3">
    <source>
        <dbReference type="Proteomes" id="UP000319210"/>
    </source>
</evidence>
<dbReference type="Proteomes" id="UP000319210">
    <property type="component" value="Unassembled WGS sequence"/>
</dbReference>
<name>A0A4Y3QTS8_STRCI</name>
<dbReference type="EMBL" id="BJMM01000002">
    <property type="protein sequence ID" value="GEB48043.1"/>
    <property type="molecule type" value="Genomic_DNA"/>
</dbReference>
<dbReference type="AlphaFoldDB" id="A0A4Y3QTS8"/>
<feature type="region of interest" description="Disordered" evidence="1">
    <location>
        <begin position="1"/>
        <end position="53"/>
    </location>
</feature>
<proteinExistence type="predicted"/>
<protein>
    <submittedName>
        <fullName evidence="2">Uncharacterized protein</fullName>
    </submittedName>
</protein>
<evidence type="ECO:0000313" key="2">
    <source>
        <dbReference type="EMBL" id="GEB48043.1"/>
    </source>
</evidence>
<keyword evidence="3" id="KW-1185">Reference proteome</keyword>
<evidence type="ECO:0000256" key="1">
    <source>
        <dbReference type="SAM" id="MobiDB-lite"/>
    </source>
</evidence>
<sequence length="89" mass="9054">MAVDQARQHRLPAAVDDLAGPQPGQAVGRAHGGDPVAGDGDRAGPVDRVPCVDGDDRAAREQQIAVRVFRSSHAAPSLAPGRGLGRASA</sequence>
<reference evidence="2 3" key="1">
    <citation type="submission" date="2019-06" db="EMBL/GenBank/DDBJ databases">
        <title>Whole genome shotgun sequence of Streptomyces cacaoi subsp. cacaoi NBRC 12748.</title>
        <authorList>
            <person name="Hosoyama A."/>
            <person name="Uohara A."/>
            <person name="Ohji S."/>
            <person name="Ichikawa N."/>
        </authorList>
    </citation>
    <scope>NUCLEOTIDE SEQUENCE [LARGE SCALE GENOMIC DNA]</scope>
    <source>
        <strain evidence="2 3">NBRC 12748</strain>
    </source>
</reference>
<comment type="caution">
    <text evidence="2">The sequence shown here is derived from an EMBL/GenBank/DDBJ whole genome shotgun (WGS) entry which is preliminary data.</text>
</comment>
<feature type="region of interest" description="Disordered" evidence="1">
    <location>
        <begin position="70"/>
        <end position="89"/>
    </location>
</feature>
<organism evidence="2 3">
    <name type="scientific">Streptomyces cacaoi</name>
    <dbReference type="NCBI Taxonomy" id="1898"/>
    <lineage>
        <taxon>Bacteria</taxon>
        <taxon>Bacillati</taxon>
        <taxon>Actinomycetota</taxon>
        <taxon>Actinomycetes</taxon>
        <taxon>Kitasatosporales</taxon>
        <taxon>Streptomycetaceae</taxon>
        <taxon>Streptomyces</taxon>
    </lineage>
</organism>
<gene>
    <name evidence="2" type="ORF">SCA03_05940</name>
</gene>